<keyword evidence="1" id="KW-0472">Membrane</keyword>
<evidence type="ECO:0008006" key="4">
    <source>
        <dbReference type="Google" id="ProtNLM"/>
    </source>
</evidence>
<feature type="transmembrane region" description="Helical" evidence="1">
    <location>
        <begin position="97"/>
        <end position="120"/>
    </location>
</feature>
<feature type="transmembrane region" description="Helical" evidence="1">
    <location>
        <begin position="56"/>
        <end position="76"/>
    </location>
</feature>
<evidence type="ECO:0000313" key="3">
    <source>
        <dbReference type="EMBL" id="JAV58897.1"/>
    </source>
</evidence>
<evidence type="ECO:0000256" key="2">
    <source>
        <dbReference type="SAM" id="SignalP"/>
    </source>
</evidence>
<evidence type="ECO:0000256" key="1">
    <source>
        <dbReference type="SAM" id="Phobius"/>
    </source>
</evidence>
<protein>
    <recommendedName>
        <fullName evidence="4">Amino acid permease/ SLC12A domain-containing protein</fullName>
    </recommendedName>
</protein>
<organism evidence="3">
    <name type="scientific">Photinus pyralis</name>
    <name type="common">Common eastern firefly</name>
    <name type="synonym">Lampyris pyralis</name>
    <dbReference type="NCBI Taxonomy" id="7054"/>
    <lineage>
        <taxon>Eukaryota</taxon>
        <taxon>Metazoa</taxon>
        <taxon>Ecdysozoa</taxon>
        <taxon>Arthropoda</taxon>
        <taxon>Hexapoda</taxon>
        <taxon>Insecta</taxon>
        <taxon>Pterygota</taxon>
        <taxon>Neoptera</taxon>
        <taxon>Endopterygota</taxon>
        <taxon>Coleoptera</taxon>
        <taxon>Polyphaga</taxon>
        <taxon>Elateriformia</taxon>
        <taxon>Elateroidea</taxon>
        <taxon>Lampyridae</taxon>
        <taxon>Lampyrinae</taxon>
        <taxon>Photinus</taxon>
    </lineage>
</organism>
<dbReference type="EMBL" id="GEZM01087040">
    <property type="protein sequence ID" value="JAV58897.1"/>
    <property type="molecule type" value="Transcribed_RNA"/>
</dbReference>
<reference evidence="3" key="1">
    <citation type="journal article" date="2016" name="Sci. Rep.">
        <title>Molecular characterization of firefly nuptial gifts: a multi-omics approach sheds light on postcopulatory sexual selection.</title>
        <authorList>
            <person name="Al-Wathiqui N."/>
            <person name="Fallon T.R."/>
            <person name="South A."/>
            <person name="Weng J.K."/>
            <person name="Lewis S.M."/>
        </authorList>
    </citation>
    <scope>NUCLEOTIDE SEQUENCE</scope>
</reference>
<feature type="chain" id="PRO_5012327273" description="Amino acid permease/ SLC12A domain-containing protein" evidence="2">
    <location>
        <begin position="22"/>
        <end position="188"/>
    </location>
</feature>
<proteinExistence type="predicted"/>
<sequence length="188" mass="20554">MLGTAAGTNLLTIGLSTCVSAKTPKKKKYPVNNKLMCSLENSLNIMYRPNNAIEAIIGNIAASLVVIVSCFCSLWTQAERYDPKNMGKRAIITRLPYATAIPSGVLGGFVVAFAAVSLTFSAACATIKLTTLPYAIFPTKLTKRERETQTRTCGCVITMTTTITDWSIDWIRSSHFPRLQIQMTCIYG</sequence>
<name>A0A1Y1KJE8_PHOPY</name>
<accession>A0A1Y1KJE8</accession>
<keyword evidence="1" id="KW-1133">Transmembrane helix</keyword>
<dbReference type="AlphaFoldDB" id="A0A1Y1KJE8"/>
<keyword evidence="1" id="KW-0812">Transmembrane</keyword>
<feature type="signal peptide" evidence="2">
    <location>
        <begin position="1"/>
        <end position="21"/>
    </location>
</feature>
<keyword evidence="2" id="KW-0732">Signal</keyword>